<feature type="compositionally biased region" description="Basic and acidic residues" evidence="4">
    <location>
        <begin position="658"/>
        <end position="687"/>
    </location>
</feature>
<feature type="compositionally biased region" description="Basic and acidic residues" evidence="4">
    <location>
        <begin position="274"/>
        <end position="290"/>
    </location>
</feature>
<feature type="repeat" description="ANK" evidence="3">
    <location>
        <begin position="371"/>
        <end position="403"/>
    </location>
</feature>
<dbReference type="VEuPathDB" id="FungiDB:BON22_2381"/>
<name>A0A061AZA5_CYBFA</name>
<dbReference type="PROSITE" id="PS50088">
    <property type="entry name" value="ANK_REPEAT"/>
    <property type="match status" value="4"/>
</dbReference>
<feature type="compositionally biased region" description="Polar residues" evidence="4">
    <location>
        <begin position="25"/>
        <end position="50"/>
    </location>
</feature>
<feature type="compositionally biased region" description="Basic and acidic residues" evidence="4">
    <location>
        <begin position="756"/>
        <end position="766"/>
    </location>
</feature>
<feature type="compositionally biased region" description="Basic and acidic residues" evidence="4">
    <location>
        <begin position="71"/>
        <end position="160"/>
    </location>
</feature>
<dbReference type="InterPro" id="IPR036770">
    <property type="entry name" value="Ankyrin_rpt-contain_sf"/>
</dbReference>
<dbReference type="PANTHER" id="PTHR24171:SF8">
    <property type="entry name" value="BRCA1-ASSOCIATED RING DOMAIN PROTEIN 1"/>
    <property type="match status" value="1"/>
</dbReference>
<reference evidence="5" key="1">
    <citation type="journal article" date="2014" name="Genome Announc.">
        <title>Genome sequence of the yeast Cyberlindnera fabianii (Hansenula fabianii).</title>
        <authorList>
            <person name="Freel K.C."/>
            <person name="Sarilar V."/>
            <person name="Neuveglise C."/>
            <person name="Devillers H."/>
            <person name="Friedrich A."/>
            <person name="Schacherer J."/>
        </authorList>
    </citation>
    <scope>NUCLEOTIDE SEQUENCE</scope>
    <source>
        <strain evidence="5">YJS4271</strain>
    </source>
</reference>
<organism evidence="5">
    <name type="scientific">Cyberlindnera fabianii</name>
    <name type="common">Yeast</name>
    <name type="synonym">Hansenula fabianii</name>
    <dbReference type="NCBI Taxonomy" id="36022"/>
    <lineage>
        <taxon>Eukaryota</taxon>
        <taxon>Fungi</taxon>
        <taxon>Dikarya</taxon>
        <taxon>Ascomycota</taxon>
        <taxon>Saccharomycotina</taxon>
        <taxon>Saccharomycetes</taxon>
        <taxon>Phaffomycetales</taxon>
        <taxon>Phaffomycetaceae</taxon>
        <taxon>Cyberlindnera</taxon>
    </lineage>
</organism>
<feature type="compositionally biased region" description="Polar residues" evidence="4">
    <location>
        <begin position="641"/>
        <end position="652"/>
    </location>
</feature>
<dbReference type="PhylomeDB" id="A0A061AZA5"/>
<dbReference type="EMBL" id="LK052889">
    <property type="protein sequence ID" value="CDR40063.1"/>
    <property type="molecule type" value="Genomic_DNA"/>
</dbReference>
<protein>
    <submittedName>
        <fullName evidence="5">CYFA0S04e02828g1_1</fullName>
    </submittedName>
</protein>
<dbReference type="SMART" id="SM00248">
    <property type="entry name" value="ANK"/>
    <property type="match status" value="5"/>
</dbReference>
<feature type="repeat" description="ANK" evidence="3">
    <location>
        <begin position="338"/>
        <end position="370"/>
    </location>
</feature>
<feature type="region of interest" description="Disordered" evidence="4">
    <location>
        <begin position="1"/>
        <end position="341"/>
    </location>
</feature>
<evidence type="ECO:0000256" key="1">
    <source>
        <dbReference type="ARBA" id="ARBA00022737"/>
    </source>
</evidence>
<evidence type="ECO:0000256" key="4">
    <source>
        <dbReference type="SAM" id="MobiDB-lite"/>
    </source>
</evidence>
<dbReference type="Pfam" id="PF12796">
    <property type="entry name" value="Ank_2"/>
    <property type="match status" value="2"/>
</dbReference>
<evidence type="ECO:0000313" key="5">
    <source>
        <dbReference type="EMBL" id="CDR40063.1"/>
    </source>
</evidence>
<feature type="compositionally biased region" description="Basic and acidic residues" evidence="4">
    <location>
        <begin position="778"/>
        <end position="801"/>
    </location>
</feature>
<gene>
    <name evidence="5" type="ORF">CYFA0S_04e02828g</name>
</gene>
<feature type="compositionally biased region" description="Polar residues" evidence="4">
    <location>
        <begin position="204"/>
        <end position="214"/>
    </location>
</feature>
<feature type="compositionally biased region" description="Low complexity" evidence="4">
    <location>
        <begin position="494"/>
        <end position="503"/>
    </location>
</feature>
<dbReference type="PANTHER" id="PTHR24171">
    <property type="entry name" value="ANKYRIN REPEAT DOMAIN-CONTAINING PROTEIN 39-RELATED"/>
    <property type="match status" value="1"/>
</dbReference>
<feature type="compositionally biased region" description="Low complexity" evidence="4">
    <location>
        <begin position="177"/>
        <end position="194"/>
    </location>
</feature>
<feature type="repeat" description="ANK" evidence="3">
    <location>
        <begin position="577"/>
        <end position="609"/>
    </location>
</feature>
<feature type="compositionally biased region" description="Basic and acidic residues" evidence="4">
    <location>
        <begin position="215"/>
        <end position="227"/>
    </location>
</feature>
<dbReference type="InterPro" id="IPR002110">
    <property type="entry name" value="Ankyrin_rpt"/>
</dbReference>
<dbReference type="AlphaFoldDB" id="A0A061AZA5"/>
<feature type="compositionally biased region" description="Acidic residues" evidence="4">
    <location>
        <begin position="291"/>
        <end position="301"/>
    </location>
</feature>
<feature type="region of interest" description="Disordered" evidence="4">
    <location>
        <begin position="469"/>
        <end position="503"/>
    </location>
</feature>
<dbReference type="Gene3D" id="1.25.40.20">
    <property type="entry name" value="Ankyrin repeat-containing domain"/>
    <property type="match status" value="2"/>
</dbReference>
<sequence length="1071" mass="120920">MSGTPTESKTTKDLLRRVEEERATESTPEQSSQPKAEDNNTSQSASPSRETSSDVKKVRSFSSYMSNRKQRQVELDELKRKEEEEKEERLRKEKEMEEEKIRLAQETEREHIAEETRLKLEEEQRNDEAVLKAAEEKQRNEDSEPSNHKPETTDVKDTVMKDASISDPSLTKSPLETADPVTAPATTTVIPSPTKSEADIPMSQIISSELSHLPTSDDREMKSKGDYPETIPEAEATPESTLKKQKQDIPSDEDSEAETVYTDSPPKKRGRLIRKSEIDGGSRPIKRVDFDESDDDASSDEDVVRKRKKKSYGALNRASRSSSRGRNPKKPKGTVDHSGRQMLQRVCEKGNYDQAKELIEAGADVNHADYAGNTALHEAALMGHTEIVELLLENGARADIQNGSEDLDTPLIDAAANGHVETVKVLLKYGADPRIENTKGQNALDSLEDGGAATESLKNMLREATIKLTREGKKLESGQNSDVDERSRSRSRPRGSAGRRVPSARSDMMWIDFASPRSLEEVYRRAMEGDLEFIARYLQNVKKPDPEAFVIAAKFGHTDVVSLFLAFGAKADVPNENGQTALMRTVGRGHLETVKLLLESGASVRRTCKDGKNALRYAKDSLVVDQKEIAMLEAAMNGQPVTLSMDNDTHTGTSSSKTAKDTKDTKPSHEMKKSVSKESLTDSDAKREQHKKRKLSQKEEPRDGPDASSEIKRKKVAKIDVPDEPKSSDGKPKIGERKSSSSFKPEVKRVVSGSKTELKPPAREPEPPAPPPPETEEEKQARLLREKEDQKRREQYEAERLAKRKAREQQFLSNFETEEKKKEQELAKLSKLEQERKQKEAEAQEAKLLEQKRLQEEKVKTEDFEKRQKLRELYPTGLRLASFSSTVRPKEACLGFSPFYKVPIDGTDYVVDLQLIMALGLEQFVSQYKTELYEGAKQLTKSDKNKMFTFLYPLIGDFRISSIKDKLENMEVERTRLYRLKVCWLKYDDVIKVLERDFADYVSLFKSHTVLVDWDNIPDVIKKSIMSPDESATKRTVSGTAGVVAMKRNLPVKLRYHSAMVKSLARNKRLW</sequence>
<dbReference type="SUPFAM" id="SSF48403">
    <property type="entry name" value="Ankyrin repeat"/>
    <property type="match status" value="2"/>
</dbReference>
<proteinExistence type="predicted"/>
<keyword evidence="1" id="KW-0677">Repeat</keyword>
<feature type="compositionally biased region" description="Basic and acidic residues" evidence="4">
    <location>
        <begin position="696"/>
        <end position="749"/>
    </location>
</feature>
<feature type="compositionally biased region" description="Low complexity" evidence="4">
    <location>
        <begin position="228"/>
        <end position="239"/>
    </location>
</feature>
<dbReference type="OrthoDB" id="194358at2759"/>
<feature type="repeat" description="ANK" evidence="3">
    <location>
        <begin position="406"/>
        <end position="438"/>
    </location>
</feature>
<evidence type="ECO:0000256" key="3">
    <source>
        <dbReference type="PROSITE-ProRule" id="PRU00023"/>
    </source>
</evidence>
<dbReference type="PRINTS" id="PR01415">
    <property type="entry name" value="ANKYRIN"/>
</dbReference>
<feature type="region of interest" description="Disordered" evidence="4">
    <location>
        <begin position="641"/>
        <end position="805"/>
    </location>
</feature>
<accession>A0A061AZA5</accession>
<dbReference type="PROSITE" id="PS50297">
    <property type="entry name" value="ANK_REP_REGION"/>
    <property type="match status" value="3"/>
</dbReference>
<keyword evidence="2 3" id="KW-0040">ANK repeat</keyword>
<feature type="compositionally biased region" description="Basic and acidic residues" evidence="4">
    <location>
        <begin position="9"/>
        <end position="24"/>
    </location>
</feature>
<evidence type="ECO:0000256" key="2">
    <source>
        <dbReference type="ARBA" id="ARBA00023043"/>
    </source>
</evidence>